<reference evidence="3" key="1">
    <citation type="journal article" date="2020" name="Fungal Divers.">
        <title>Resolving the Mortierellaceae phylogeny through synthesis of multi-gene phylogenetics and phylogenomics.</title>
        <authorList>
            <person name="Vandepol N."/>
            <person name="Liber J."/>
            <person name="Desiro A."/>
            <person name="Na H."/>
            <person name="Kennedy M."/>
            <person name="Barry K."/>
            <person name="Grigoriev I.V."/>
            <person name="Miller A.N."/>
            <person name="O'Donnell K."/>
            <person name="Stajich J.E."/>
            <person name="Bonito G."/>
        </authorList>
    </citation>
    <scope>NUCLEOTIDE SEQUENCE</scope>
    <source>
        <strain evidence="3">NRRL 6426</strain>
    </source>
</reference>
<keyword evidence="4" id="KW-1185">Reference proteome</keyword>
<evidence type="ECO:0000256" key="2">
    <source>
        <dbReference type="SAM" id="Phobius"/>
    </source>
</evidence>
<protein>
    <submittedName>
        <fullName evidence="3">Uncharacterized protein</fullName>
    </submittedName>
</protein>
<feature type="compositionally biased region" description="Polar residues" evidence="1">
    <location>
        <begin position="274"/>
        <end position="283"/>
    </location>
</feature>
<feature type="transmembrane region" description="Helical" evidence="2">
    <location>
        <begin position="12"/>
        <end position="32"/>
    </location>
</feature>
<dbReference type="AlphaFoldDB" id="A0A9P5V9K9"/>
<evidence type="ECO:0000256" key="1">
    <source>
        <dbReference type="SAM" id="MobiDB-lite"/>
    </source>
</evidence>
<dbReference type="EMBL" id="JAAAUQ010000642">
    <property type="protein sequence ID" value="KAF9148553.1"/>
    <property type="molecule type" value="Genomic_DNA"/>
</dbReference>
<feature type="region of interest" description="Disordered" evidence="1">
    <location>
        <begin position="227"/>
        <end position="328"/>
    </location>
</feature>
<evidence type="ECO:0000313" key="4">
    <source>
        <dbReference type="Proteomes" id="UP000748756"/>
    </source>
</evidence>
<keyword evidence="2" id="KW-0812">Transmembrane</keyword>
<feature type="transmembrane region" description="Helical" evidence="2">
    <location>
        <begin position="133"/>
        <end position="154"/>
    </location>
</feature>
<sequence>MGYIVLRRMRGWVLFLVTFNFLFTIGWYSYLGYLIEQNKKYRIDDGLFWGDWVYIVSGIIFFFTYIYSLRSSPRAGRGYKFARTFLLLIPTILVLYLRIDFIALVSGRRATYNVSPFVCTYIEDYICFLSNTIFWWSLITAFFVLFEIGMTLAWGPMEAPHQFGGALEGYSQDANVVMVSPQPIYSQQQQYYPHMAQQPVLLNQQHPGYKIEDGVQQPYPLMYQQPLQQQQHHPYQPQPTSPGGYMTQQQPASPGGYISQQPPSPGGHAPQPSPRASFTSQPSPGAGYISQAEQYELLQQQQQQQQMLQQQQRQQSFAQPAPSTPYGY</sequence>
<comment type="caution">
    <text evidence="3">The sequence shown here is derived from an EMBL/GenBank/DDBJ whole genome shotgun (WGS) entry which is preliminary data.</text>
</comment>
<dbReference type="OrthoDB" id="2411729at2759"/>
<dbReference type="Proteomes" id="UP000748756">
    <property type="component" value="Unassembled WGS sequence"/>
</dbReference>
<keyword evidence="2" id="KW-1133">Transmembrane helix</keyword>
<keyword evidence="2" id="KW-0472">Membrane</keyword>
<feature type="compositionally biased region" description="Low complexity" evidence="1">
    <location>
        <begin position="297"/>
        <end position="315"/>
    </location>
</feature>
<name>A0A9P5V9K9_9FUNG</name>
<gene>
    <name evidence="3" type="ORF">BG015_009709</name>
</gene>
<proteinExistence type="predicted"/>
<feature type="transmembrane region" description="Helical" evidence="2">
    <location>
        <begin position="81"/>
        <end position="99"/>
    </location>
</feature>
<evidence type="ECO:0000313" key="3">
    <source>
        <dbReference type="EMBL" id="KAF9148553.1"/>
    </source>
</evidence>
<organism evidence="3 4">
    <name type="scientific">Linnemannia schmuckeri</name>
    <dbReference type="NCBI Taxonomy" id="64567"/>
    <lineage>
        <taxon>Eukaryota</taxon>
        <taxon>Fungi</taxon>
        <taxon>Fungi incertae sedis</taxon>
        <taxon>Mucoromycota</taxon>
        <taxon>Mortierellomycotina</taxon>
        <taxon>Mortierellomycetes</taxon>
        <taxon>Mortierellales</taxon>
        <taxon>Mortierellaceae</taxon>
        <taxon>Linnemannia</taxon>
    </lineage>
</organism>
<feature type="transmembrane region" description="Helical" evidence="2">
    <location>
        <begin position="52"/>
        <end position="69"/>
    </location>
</feature>
<accession>A0A9P5V9K9</accession>